<dbReference type="VEuPathDB" id="FungiDB:FUN_016702"/>
<evidence type="ECO:0000259" key="4">
    <source>
        <dbReference type="Pfam" id="PF20147"/>
    </source>
</evidence>
<protein>
    <recommendedName>
        <fullName evidence="4">Crinkler effector protein N-terminal domain-containing protein</fullName>
    </recommendedName>
</protein>
<reference evidence="5 6" key="1">
    <citation type="submission" date="2016-04" db="EMBL/GenBank/DDBJ databases">
        <title>Genome analyses suggest a sexual origin of heterokaryosis in a supposedly ancient asexual fungus.</title>
        <authorList>
            <person name="Ropars J."/>
            <person name="Sedzielewska K."/>
            <person name="Noel J."/>
            <person name="Charron P."/>
            <person name="Farinelli L."/>
            <person name="Marton T."/>
            <person name="Kruger M."/>
            <person name="Pelin A."/>
            <person name="Brachmann A."/>
            <person name="Corradi N."/>
        </authorList>
    </citation>
    <scope>NUCLEOTIDE SEQUENCE [LARGE SCALE GENOMIC DNA]</scope>
    <source>
        <strain evidence="5 6">C2</strain>
    </source>
</reference>
<dbReference type="Pfam" id="PF20147">
    <property type="entry name" value="Crinkler"/>
    <property type="match status" value="1"/>
</dbReference>
<dbReference type="InterPro" id="IPR045379">
    <property type="entry name" value="Crinkler_N"/>
</dbReference>
<dbReference type="VEuPathDB" id="FungiDB:RhiirFUN_013443"/>
<dbReference type="GO" id="GO:0005576">
    <property type="term" value="C:extracellular region"/>
    <property type="evidence" value="ECO:0007669"/>
    <property type="project" value="UniProtKB-SubCell"/>
</dbReference>
<comment type="caution">
    <text evidence="5">The sequence shown here is derived from an EMBL/GenBank/DDBJ whole genome shotgun (WGS) entry which is preliminary data.</text>
</comment>
<organism evidence="5 6">
    <name type="scientific">Rhizophagus irregularis</name>
    <dbReference type="NCBI Taxonomy" id="588596"/>
    <lineage>
        <taxon>Eukaryota</taxon>
        <taxon>Fungi</taxon>
        <taxon>Fungi incertae sedis</taxon>
        <taxon>Mucoromycota</taxon>
        <taxon>Glomeromycotina</taxon>
        <taxon>Glomeromycetes</taxon>
        <taxon>Glomerales</taxon>
        <taxon>Glomeraceae</taxon>
        <taxon>Rhizophagus</taxon>
    </lineage>
</organism>
<evidence type="ECO:0000256" key="3">
    <source>
        <dbReference type="ARBA" id="ARBA00022525"/>
    </source>
</evidence>
<dbReference type="VEuPathDB" id="FungiDB:RhiirA1_537689"/>
<evidence type="ECO:0000313" key="6">
    <source>
        <dbReference type="Proteomes" id="UP000233469"/>
    </source>
</evidence>
<evidence type="ECO:0000313" key="5">
    <source>
        <dbReference type="EMBL" id="PKK66206.1"/>
    </source>
</evidence>
<evidence type="ECO:0000256" key="1">
    <source>
        <dbReference type="ARBA" id="ARBA00004340"/>
    </source>
</evidence>
<feature type="domain" description="Crinkler effector protein N-terminal" evidence="4">
    <location>
        <begin position="3"/>
        <end position="109"/>
    </location>
</feature>
<accession>A0A2N1MX60</accession>
<evidence type="ECO:0000256" key="2">
    <source>
        <dbReference type="ARBA" id="ARBA00004613"/>
    </source>
</evidence>
<dbReference type="Proteomes" id="UP000233469">
    <property type="component" value="Unassembled WGS sequence"/>
</dbReference>
<proteinExistence type="predicted"/>
<comment type="subcellular location">
    <subcellularLocation>
        <location evidence="1">Host cell</location>
    </subcellularLocation>
    <subcellularLocation>
        <location evidence="2">Secreted</location>
    </subcellularLocation>
</comment>
<keyword evidence="3" id="KW-0964">Secreted</keyword>
<reference evidence="5 6" key="2">
    <citation type="submission" date="2017-10" db="EMBL/GenBank/DDBJ databases">
        <title>Extensive intraspecific genome diversity in a model arbuscular mycorrhizal fungus.</title>
        <authorList>
            <person name="Chen E.C.H."/>
            <person name="Morin E."/>
            <person name="Baudet D."/>
            <person name="Noel J."/>
            <person name="Ndikumana S."/>
            <person name="Charron P."/>
            <person name="St-Onge C."/>
            <person name="Giorgi J."/>
            <person name="Grigoriev I.V."/>
            <person name="Roux C."/>
            <person name="Martin F.M."/>
            <person name="Corradi N."/>
        </authorList>
    </citation>
    <scope>NUCLEOTIDE SEQUENCE [LARGE SCALE GENOMIC DNA]</scope>
    <source>
        <strain evidence="5 6">C2</strain>
    </source>
</reference>
<name>A0A2N1MX60_9GLOM</name>
<dbReference type="EMBL" id="LLXL01001127">
    <property type="protein sequence ID" value="PKK66206.1"/>
    <property type="molecule type" value="Genomic_DNA"/>
</dbReference>
<dbReference type="AlphaFoldDB" id="A0A2N1MX60"/>
<dbReference type="GO" id="GO:0043657">
    <property type="term" value="C:host cell"/>
    <property type="evidence" value="ECO:0007669"/>
    <property type="project" value="UniProtKB-SubCell"/>
</dbReference>
<sequence length="377" mass="42467">MSITLFCLVKGNTTANAFPVHIDKGQFVGDLKKVIKAEIAPEFENFPADKLKLWKVSIPTKQESAQLTAVSKISVNIKDELGGVELSPVDKLSKYFDDEPIQKNLHIIVDPPTDPQREKFRKPKNLNLLRQLQVHLRVPPFQEKSDEAEIESQTIHISTDVDLASIICTSAPKVKLDIVVDTSQQFSWYTYSRMKTFFGLRVDDYYNLPTEHLVRNGDISDELLESVISEILRKHMASPEISGGYVNEATCRVFISSIIYAVVSTFGDIDIIICVTEAKKMDLSHGIGQSSVQAHASMQCNRKKRTYADADLYDEEMFCIISTGVEWIITKVILKGNDYDENNSGIVEVRVCLPRLDPIPLMKLSLTRDDIREPVAC</sequence>
<gene>
    <name evidence="5" type="ORF">RhiirC2_785083</name>
</gene>